<evidence type="ECO:0000313" key="3">
    <source>
        <dbReference type="EMBL" id="KNY30195.1"/>
    </source>
</evidence>
<sequence>MLVKNLTHKDYTTHGGFYQLKLPLNVECMIPNDDSVRLLGQIVEEMNLSELYKTYSRLRKKQATPTQMLKIMLYAYMNSNYSTRKIERACKRDIN</sequence>
<dbReference type="EMBL" id="LGTC01000001">
    <property type="protein sequence ID" value="KNY30195.1"/>
    <property type="molecule type" value="Genomic_DNA"/>
</dbReference>
<evidence type="ECO:0000313" key="4">
    <source>
        <dbReference type="Proteomes" id="UP000036923"/>
    </source>
</evidence>
<dbReference type="InterPro" id="IPR008490">
    <property type="entry name" value="Transposase_InsH_N"/>
</dbReference>
<name>A0A0L6JX98_9FIRM</name>
<evidence type="ECO:0000259" key="1">
    <source>
        <dbReference type="Pfam" id="PF05598"/>
    </source>
</evidence>
<accession>A0A0L6JX98</accession>
<keyword evidence="4" id="KW-1185">Reference proteome</keyword>
<dbReference type="Proteomes" id="UP000036923">
    <property type="component" value="Unassembled WGS sequence"/>
</dbReference>
<dbReference type="EMBL" id="LGTC01000001">
    <property type="protein sequence ID" value="KNY29888.1"/>
    <property type="molecule type" value="Genomic_DNA"/>
</dbReference>
<organism evidence="3 4">
    <name type="scientific">Pseudobacteroides cellulosolvens ATCC 35603 = DSM 2933</name>
    <dbReference type="NCBI Taxonomy" id="398512"/>
    <lineage>
        <taxon>Bacteria</taxon>
        <taxon>Bacillati</taxon>
        <taxon>Bacillota</taxon>
        <taxon>Clostridia</taxon>
        <taxon>Eubacteriales</taxon>
        <taxon>Oscillospiraceae</taxon>
        <taxon>Pseudobacteroides</taxon>
    </lineage>
</organism>
<reference evidence="4" key="2">
    <citation type="submission" date="2015-07" db="EMBL/GenBank/DDBJ databases">
        <title>Near-Complete Genome Sequence of the Cellulolytic Bacterium Bacteroides (Pseudobacteroides) cellulosolvens ATCC 35603.</title>
        <authorList>
            <person name="Dassa B."/>
            <person name="Utturkar S.M."/>
            <person name="Klingeman D.M."/>
            <person name="Hurt R.A."/>
            <person name="Keller M."/>
            <person name="Xu J."/>
            <person name="Reddy Y.H.K."/>
            <person name="Borovok I."/>
            <person name="Grinberg I.R."/>
            <person name="Lamed R."/>
            <person name="Zhivin O."/>
            <person name="Bayer E.A."/>
            <person name="Brown S.D."/>
        </authorList>
    </citation>
    <scope>NUCLEOTIDE SEQUENCE [LARGE SCALE GENOMIC DNA]</scope>
    <source>
        <strain evidence="4">DSM 2933</strain>
    </source>
</reference>
<dbReference type="Pfam" id="PF05598">
    <property type="entry name" value="DUF772"/>
    <property type="match status" value="1"/>
</dbReference>
<dbReference type="AlphaFoldDB" id="A0A0L6JX98"/>
<feature type="domain" description="Transposase InsH N-terminal" evidence="1">
    <location>
        <begin position="25"/>
        <end position="94"/>
    </location>
</feature>
<dbReference type="PANTHER" id="PTHR33408:SF2">
    <property type="entry name" value="TRANSPOSASE DDE DOMAIN-CONTAINING PROTEIN"/>
    <property type="match status" value="1"/>
</dbReference>
<dbReference type="PANTHER" id="PTHR33408">
    <property type="entry name" value="TRANSPOSASE"/>
    <property type="match status" value="1"/>
</dbReference>
<comment type="caution">
    <text evidence="3">The sequence shown here is derived from an EMBL/GenBank/DDBJ whole genome shotgun (WGS) entry which is preliminary data.</text>
</comment>
<evidence type="ECO:0000313" key="2">
    <source>
        <dbReference type="EMBL" id="KNY29888.1"/>
    </source>
</evidence>
<proteinExistence type="predicted"/>
<reference evidence="3" key="1">
    <citation type="submission" date="2015-07" db="EMBL/GenBank/DDBJ databases">
        <title>MeaNS - Measles Nucleotide Surveillance Program.</title>
        <authorList>
            <person name="Tran T."/>
            <person name="Druce J."/>
        </authorList>
    </citation>
    <scope>NUCLEOTIDE SEQUENCE</scope>
    <source>
        <strain evidence="3">DSM 2933</strain>
    </source>
</reference>
<gene>
    <name evidence="2" type="ORF">Bccel_5165</name>
    <name evidence="3" type="ORF">Bccel_5472</name>
</gene>
<protein>
    <recommendedName>
        <fullName evidence="1">Transposase InsH N-terminal domain-containing protein</fullName>
    </recommendedName>
</protein>